<evidence type="ECO:0000259" key="1">
    <source>
        <dbReference type="Pfam" id="PF10120"/>
    </source>
</evidence>
<dbReference type="SUPFAM" id="SSF53639">
    <property type="entry name" value="AraD/HMP-PK domain-like"/>
    <property type="match status" value="1"/>
</dbReference>
<dbReference type="Gene3D" id="3.40.225.10">
    <property type="entry name" value="Class II aldolase/adducin N-terminal domain"/>
    <property type="match status" value="1"/>
</dbReference>
<protein>
    <recommendedName>
        <fullName evidence="1">Thiamine-phosphate synthase ThiN domain-containing protein</fullName>
    </recommendedName>
</protein>
<sequence length="268" mass="29668">MMPVELTGNLFKELRGRACRLLAEEGWTQSRLGKSLGVSQVMAGNYLHTLPTLFAEPIESDLQEAAQSLAEILKNGDVSRWTLKLIVDNQELSLRFPFQDSRETTLVQIADMRRRLSNLIPLLSPQVRVNIAMATSSAVDKSEIAAFPGRLTPVDGQARPLSSPKFGSSSHLSNLLLEIRKFNSDACVIINLRWDSVVSDLLKRIKIRPLVLQREGENLVMNKEVVKTEALVDVGGHGFEPSLYIFGNSSESVVKIVEDLGNSLEIMA</sequence>
<dbReference type="PANTHER" id="PTHR40730:SF5">
    <property type="entry name" value="HTH CRO_C1-TYPE DOMAIN-CONTAINING PROTEIN"/>
    <property type="match status" value="1"/>
</dbReference>
<dbReference type="AlphaFoldDB" id="A0A075FJ47"/>
<proteinExistence type="predicted"/>
<dbReference type="PANTHER" id="PTHR40730">
    <property type="entry name" value="TRANSCRIPTIONAL REGULATOR PROTEIN-LIKE PROTEIN"/>
    <property type="match status" value="1"/>
</dbReference>
<evidence type="ECO:0000313" key="2">
    <source>
        <dbReference type="EMBL" id="AIE91349.1"/>
    </source>
</evidence>
<dbReference type="InterPro" id="IPR019293">
    <property type="entry name" value="ThiN"/>
</dbReference>
<dbReference type="EMBL" id="KF900335">
    <property type="protein sequence ID" value="AIE91349.1"/>
    <property type="molecule type" value="Genomic_DNA"/>
</dbReference>
<dbReference type="Pfam" id="PF10120">
    <property type="entry name" value="ThiN"/>
    <property type="match status" value="1"/>
</dbReference>
<organism evidence="2">
    <name type="scientific">uncultured marine group II/III euryarchaeote AD1000_117_B07</name>
    <dbReference type="NCBI Taxonomy" id="1457721"/>
    <lineage>
        <taxon>Archaea</taxon>
        <taxon>Methanobacteriati</taxon>
        <taxon>Methanobacteriota</taxon>
        <taxon>environmental samples</taxon>
    </lineage>
</organism>
<name>A0A075FJ47_9EURY</name>
<accession>A0A075FJ47</accession>
<feature type="domain" description="Thiamine-phosphate synthase ThiN" evidence="1">
    <location>
        <begin position="120"/>
        <end position="258"/>
    </location>
</feature>
<reference evidence="2" key="1">
    <citation type="journal article" date="2014" name="Genome Biol. Evol.">
        <title>Pangenome evidence for extensive interdomain horizontal transfer affecting lineage core and shell genes in uncultured planktonic thaumarchaeota and euryarchaeota.</title>
        <authorList>
            <person name="Deschamps P."/>
            <person name="Zivanovic Y."/>
            <person name="Moreira D."/>
            <person name="Rodriguez-Valera F."/>
            <person name="Lopez-Garcia P."/>
        </authorList>
    </citation>
    <scope>NUCLEOTIDE SEQUENCE</scope>
</reference>
<dbReference type="InterPro" id="IPR036409">
    <property type="entry name" value="Aldolase_II/adducin_N_sf"/>
</dbReference>